<gene>
    <name evidence="1" type="ORF">PN36_15780</name>
</gene>
<protein>
    <recommendedName>
        <fullName evidence="3">DUF4160 domain-containing protein</fullName>
    </recommendedName>
</protein>
<organism evidence="1 2">
    <name type="scientific">Candidatus Thiomargarita nelsonii</name>
    <dbReference type="NCBI Taxonomy" id="1003181"/>
    <lineage>
        <taxon>Bacteria</taxon>
        <taxon>Pseudomonadati</taxon>
        <taxon>Pseudomonadota</taxon>
        <taxon>Gammaproteobacteria</taxon>
        <taxon>Thiotrichales</taxon>
        <taxon>Thiotrichaceae</taxon>
        <taxon>Thiomargarita</taxon>
    </lineage>
</organism>
<dbReference type="AlphaFoldDB" id="A0A4E0QQF0"/>
<name>A0A4E0QQF0_9GAMM</name>
<reference evidence="1 2" key="1">
    <citation type="journal article" date="2016" name="Front. Microbiol.">
        <title>Single-Cell (Meta-)Genomics of a Dimorphic Candidatus Thiomargarita nelsonii Reveals Genomic Plasticity.</title>
        <authorList>
            <person name="Flood B.E."/>
            <person name="Fliss P."/>
            <person name="Jones D.S."/>
            <person name="Dick G.J."/>
            <person name="Jain S."/>
            <person name="Kaster A.K."/>
            <person name="Winkel M."/>
            <person name="Mussmann M."/>
            <person name="Bailey J."/>
        </authorList>
    </citation>
    <scope>NUCLEOTIDE SEQUENCE [LARGE SCALE GENOMIC DNA]</scope>
    <source>
        <strain evidence="1">Hydrate Ridge</strain>
    </source>
</reference>
<comment type="caution">
    <text evidence="1">The sequence shown here is derived from an EMBL/GenBank/DDBJ whole genome shotgun (WGS) entry which is preliminary data.</text>
</comment>
<keyword evidence="2" id="KW-1185">Reference proteome</keyword>
<proteinExistence type="predicted"/>
<sequence length="79" mass="9255">MLNFTKNYARNPLEPCHIHVRKGSTVAKFWVVPQVRLAQAYDMSSTELRGLLRVVERNQELIKRKWDEYFGTTCKKSGI</sequence>
<dbReference type="Pfam" id="PF13711">
    <property type="entry name" value="DUF4160"/>
    <property type="match status" value="1"/>
</dbReference>
<evidence type="ECO:0008006" key="3">
    <source>
        <dbReference type="Google" id="ProtNLM"/>
    </source>
</evidence>
<evidence type="ECO:0000313" key="1">
    <source>
        <dbReference type="EMBL" id="TGO02938.1"/>
    </source>
</evidence>
<accession>A0A4E0QQF0</accession>
<dbReference type="EMBL" id="JSZA02000057">
    <property type="protein sequence ID" value="TGO02938.1"/>
    <property type="molecule type" value="Genomic_DNA"/>
</dbReference>
<dbReference type="Proteomes" id="UP000030428">
    <property type="component" value="Unassembled WGS sequence"/>
</dbReference>
<dbReference type="InterPro" id="IPR025427">
    <property type="entry name" value="DUF4160"/>
</dbReference>
<evidence type="ECO:0000313" key="2">
    <source>
        <dbReference type="Proteomes" id="UP000030428"/>
    </source>
</evidence>